<comment type="caution">
    <text evidence="2">The sequence shown here is derived from an EMBL/GenBank/DDBJ whole genome shotgun (WGS) entry which is preliminary data.</text>
</comment>
<feature type="compositionally biased region" description="Pro residues" evidence="1">
    <location>
        <begin position="423"/>
        <end position="436"/>
    </location>
</feature>
<accession>A0A9X3ET73</accession>
<evidence type="ECO:0000256" key="1">
    <source>
        <dbReference type="SAM" id="MobiDB-lite"/>
    </source>
</evidence>
<keyword evidence="3" id="KW-1185">Reference proteome</keyword>
<reference evidence="2" key="1">
    <citation type="submission" date="2022-11" db="EMBL/GenBank/DDBJ databases">
        <title>Minimal conservation of predation-associated metabolite biosynthetic gene clusters underscores biosynthetic potential of Myxococcota including descriptions for ten novel species: Archangium lansinium sp. nov., Myxococcus landrumus sp. nov., Nannocystis bai.</title>
        <authorList>
            <person name="Ahearne A."/>
            <person name="Stevens C."/>
            <person name="Phillips K."/>
        </authorList>
    </citation>
    <scope>NUCLEOTIDE SEQUENCE</scope>
    <source>
        <strain evidence="2">Na p29</strain>
    </source>
</reference>
<feature type="compositionally biased region" description="Pro residues" evidence="1">
    <location>
        <begin position="473"/>
        <end position="492"/>
    </location>
</feature>
<dbReference type="Proteomes" id="UP001150924">
    <property type="component" value="Unassembled WGS sequence"/>
</dbReference>
<dbReference type="EMBL" id="JAPNKE010000002">
    <property type="protein sequence ID" value="MCY1008835.1"/>
    <property type="molecule type" value="Genomic_DNA"/>
</dbReference>
<name>A0A9X3ET73_9BACT</name>
<evidence type="ECO:0000313" key="2">
    <source>
        <dbReference type="EMBL" id="MCY1008835.1"/>
    </source>
</evidence>
<sequence length="506" mass="52807">MARHLFAAGERERAATYAERAGKAAADALAFARAAELHELALRCTPEAWLRMVACARAKVDAGLGLEAAPIFLRAAEKAPITQRAELRVRACEQYFAVGETAKGEGVLKDLLQGTGFCDPGSGQALAVAFQNEVGALLRNGEPDTSESAGSESAALSDALWAAAKGLFIHSPVRSAYFAARSAAIARAIRDEARHVRGMVIVRAVWSVAGDSAVLTRLRAIIDEYLGRRDDPYIVGLSVLFDGISAVSRGRWADAMRDLEFGITHLRQRCSNIAWECNFGAVMLMSLLESRGELRAIALRSAVMSEQAQQTGDSMVEFVAAYYSALVLLAADAPSDARDVIARAVRLGNVAAGSAAGLRASMIEALCAQYAGEIAVAWAEVERVSATLGAGGAAFTKNQRANFISLHGQVALAMAEGQASTPPASPSSRPPPPTPTPCARSATPARSPPPPSSTPPAWPCATPPPTSSSRPSARPPTPSTPPTCPSPPPPPASASAPGSAAPRASR</sequence>
<feature type="compositionally biased region" description="Low complexity" evidence="1">
    <location>
        <begin position="493"/>
        <end position="506"/>
    </location>
</feature>
<organism evidence="2 3">
    <name type="scientific">Nannocystis pusilla</name>
    <dbReference type="NCBI Taxonomy" id="889268"/>
    <lineage>
        <taxon>Bacteria</taxon>
        <taxon>Pseudomonadati</taxon>
        <taxon>Myxococcota</taxon>
        <taxon>Polyangia</taxon>
        <taxon>Nannocystales</taxon>
        <taxon>Nannocystaceae</taxon>
        <taxon>Nannocystis</taxon>
    </lineage>
</organism>
<dbReference type="AlphaFoldDB" id="A0A9X3ET73"/>
<proteinExistence type="predicted"/>
<dbReference type="RefSeq" id="WP_267771454.1">
    <property type="nucleotide sequence ID" value="NZ_JAPNKE010000002.1"/>
</dbReference>
<dbReference type="PRINTS" id="PR01217">
    <property type="entry name" value="PRICHEXTENSN"/>
</dbReference>
<evidence type="ECO:0000313" key="3">
    <source>
        <dbReference type="Proteomes" id="UP001150924"/>
    </source>
</evidence>
<gene>
    <name evidence="2" type="ORF">OV079_25415</name>
</gene>
<feature type="compositionally biased region" description="Pro residues" evidence="1">
    <location>
        <begin position="446"/>
        <end position="466"/>
    </location>
</feature>
<feature type="region of interest" description="Disordered" evidence="1">
    <location>
        <begin position="414"/>
        <end position="506"/>
    </location>
</feature>
<protein>
    <submittedName>
        <fullName evidence="2">Uncharacterized protein</fullName>
    </submittedName>
</protein>